<evidence type="ECO:0000313" key="1">
    <source>
        <dbReference type="EnsemblMetazoa" id="ENSAATROPP003224"/>
    </source>
</evidence>
<sequence length="55" mass="6168">MMPSSPSKETVETNETKDWPARVCAGVCAHWKGFLLVGMRRSPCSQPQQRPLQLP</sequence>
<keyword evidence="2" id="KW-1185">Reference proteome</keyword>
<organism evidence="1 2">
    <name type="scientific">Anopheles atroparvus</name>
    <name type="common">European mosquito</name>
    <dbReference type="NCBI Taxonomy" id="41427"/>
    <lineage>
        <taxon>Eukaryota</taxon>
        <taxon>Metazoa</taxon>
        <taxon>Ecdysozoa</taxon>
        <taxon>Arthropoda</taxon>
        <taxon>Hexapoda</taxon>
        <taxon>Insecta</taxon>
        <taxon>Pterygota</taxon>
        <taxon>Neoptera</taxon>
        <taxon>Endopterygota</taxon>
        <taxon>Diptera</taxon>
        <taxon>Nematocera</taxon>
        <taxon>Culicoidea</taxon>
        <taxon>Culicidae</taxon>
        <taxon>Anophelinae</taxon>
        <taxon>Anopheles</taxon>
    </lineage>
</organism>
<proteinExistence type="predicted"/>
<reference evidence="1" key="1">
    <citation type="submission" date="2024-04" db="UniProtKB">
        <authorList>
            <consortium name="EnsemblMetazoa"/>
        </authorList>
    </citation>
    <scope>IDENTIFICATION</scope>
    <source>
        <strain evidence="1">EBRO</strain>
    </source>
</reference>
<protein>
    <submittedName>
        <fullName evidence="1">Uncharacterized protein</fullName>
    </submittedName>
</protein>
<name>A0AAG5CXH3_ANOAO</name>
<dbReference type="EnsemblMetazoa" id="ENSAATROPT003357">
    <property type="protein sequence ID" value="ENSAATROPP003224"/>
    <property type="gene ID" value="ENSAATROPG002660"/>
</dbReference>
<accession>A0AAG5CXH3</accession>
<dbReference type="AlphaFoldDB" id="A0AAG5CXH3"/>
<evidence type="ECO:0000313" key="2">
    <source>
        <dbReference type="Proteomes" id="UP000075880"/>
    </source>
</evidence>
<dbReference type="Proteomes" id="UP000075880">
    <property type="component" value="Unassembled WGS sequence"/>
</dbReference>